<dbReference type="SUPFAM" id="SSF51445">
    <property type="entry name" value="(Trans)glycosidases"/>
    <property type="match status" value="1"/>
</dbReference>
<accession>A0ABV7WRD4</accession>
<dbReference type="Pfam" id="PF00128">
    <property type="entry name" value="Alpha-amylase"/>
    <property type="match status" value="2"/>
</dbReference>
<feature type="domain" description="Glycosyl hydrolase family 13 catalytic" evidence="1">
    <location>
        <begin position="203"/>
        <end position="649"/>
    </location>
</feature>
<name>A0ABV7WRD4_9GAMM</name>
<dbReference type="Gene3D" id="3.20.20.80">
    <property type="entry name" value="Glycosidases"/>
    <property type="match status" value="2"/>
</dbReference>
<sequence>MIRSLLLIALLWPILGFAENQLIIETVDGVLIAEEDLEQDQVTVALAKGNYQFYFRNSAPCAYSLGNVEGAKLRFNKPFPLQACAIQAVPLKVRVAGDIQFTLSTEDKTVSLKLLPKQTSQAYVRPLPEHQCPIWQGEPVTVDVSTQFKNGELVRDFYSKQTASVENGEVTFTPAKNSNGLLLIESANAEPSEFTWGNALVYFLMTDRFHNGDLTNDLSFDRRKDNKEEVGTFHGGDIKGVIEKLDYIEALGATAIWMTPVVEQIHGFVGGGKDGTFPFYAYHGYWALDYTKLDPNFGTDEDLRTLVKEAHKRDIRLVWDTVINHAGYPSLADLKDFNVDVLKPNQPNMGNDWQPKNGENWHSYTNLIDFQSGNWRKQWWSDEWIRSDMPGYTPRGYDDLSMALAGLPDYLTESKVPVELPPILKKKKDTRAQNISQPVIQHLIDWQTYWVREFGIDAFRSDTAKHVELEHWLTLKQEASNARRDWQGDNQDTKLSGETDFWMVGEVFGHPLFKDYYYDYGFDSLINFEYQDMAHNLALCMNDSETVYQKYAQAINSDPDFNALTYISSHDTTLFYAKYQSLDLQKRIAAPFLLLPGGIQIYYGDETARPLGPYADDFHQGTRSDMNWSKLSEEHKTLLKHWQLIGQFRKKHAAVGTGAHHMISESPYAFSRSTQNDRVIVVFAGNER</sequence>
<organism evidence="2 3">
    <name type="scientific">Reinekea marina</name>
    <dbReference type="NCBI Taxonomy" id="1310421"/>
    <lineage>
        <taxon>Bacteria</taxon>
        <taxon>Pseudomonadati</taxon>
        <taxon>Pseudomonadota</taxon>
        <taxon>Gammaproteobacteria</taxon>
        <taxon>Oceanospirillales</taxon>
        <taxon>Saccharospirillaceae</taxon>
        <taxon>Reinekea</taxon>
    </lineage>
</organism>
<evidence type="ECO:0000313" key="2">
    <source>
        <dbReference type="EMBL" id="MFC3701880.1"/>
    </source>
</evidence>
<dbReference type="PANTHER" id="PTHR10357">
    <property type="entry name" value="ALPHA-AMYLASE FAMILY MEMBER"/>
    <property type="match status" value="1"/>
</dbReference>
<comment type="caution">
    <text evidence="2">The sequence shown here is derived from an EMBL/GenBank/DDBJ whole genome shotgun (WGS) entry which is preliminary data.</text>
</comment>
<protein>
    <submittedName>
        <fullName evidence="2">Alpha-amylase</fullName>
    </submittedName>
</protein>
<evidence type="ECO:0000313" key="3">
    <source>
        <dbReference type="Proteomes" id="UP001595710"/>
    </source>
</evidence>
<dbReference type="Proteomes" id="UP001595710">
    <property type="component" value="Unassembled WGS sequence"/>
</dbReference>
<dbReference type="InterPro" id="IPR017853">
    <property type="entry name" value="GH"/>
</dbReference>
<gene>
    <name evidence="2" type="ORF">ACFOND_09535</name>
</gene>
<dbReference type="EMBL" id="JBHRYN010000011">
    <property type="protein sequence ID" value="MFC3701880.1"/>
    <property type="molecule type" value="Genomic_DNA"/>
</dbReference>
<reference evidence="3" key="1">
    <citation type="journal article" date="2019" name="Int. J. Syst. Evol. Microbiol.">
        <title>The Global Catalogue of Microorganisms (GCM) 10K type strain sequencing project: providing services to taxonomists for standard genome sequencing and annotation.</title>
        <authorList>
            <consortium name="The Broad Institute Genomics Platform"/>
            <consortium name="The Broad Institute Genome Sequencing Center for Infectious Disease"/>
            <person name="Wu L."/>
            <person name="Ma J."/>
        </authorList>
    </citation>
    <scope>NUCLEOTIDE SEQUENCE [LARGE SCALE GENOMIC DNA]</scope>
    <source>
        <strain evidence="3">CECT 8288</strain>
    </source>
</reference>
<evidence type="ECO:0000259" key="1">
    <source>
        <dbReference type="SMART" id="SM00642"/>
    </source>
</evidence>
<dbReference type="InterPro" id="IPR006047">
    <property type="entry name" value="GH13_cat_dom"/>
</dbReference>
<dbReference type="RefSeq" id="WP_290283132.1">
    <property type="nucleotide sequence ID" value="NZ_JAUFQI010000001.1"/>
</dbReference>
<dbReference type="PANTHER" id="PTHR10357:SF209">
    <property type="entry name" value="PERIPLASMIC ALPHA-AMYLASE"/>
    <property type="match status" value="1"/>
</dbReference>
<proteinExistence type="predicted"/>
<keyword evidence="3" id="KW-1185">Reference proteome</keyword>
<dbReference type="SMART" id="SM00642">
    <property type="entry name" value="Aamy"/>
    <property type="match status" value="1"/>
</dbReference>